<organism evidence="1 2">
    <name type="scientific">Pseudomonas chlororaphis</name>
    <dbReference type="NCBI Taxonomy" id="587753"/>
    <lineage>
        <taxon>Bacteria</taxon>
        <taxon>Pseudomonadati</taxon>
        <taxon>Pseudomonadota</taxon>
        <taxon>Gammaproteobacteria</taxon>
        <taxon>Pseudomonadales</taxon>
        <taxon>Pseudomonadaceae</taxon>
        <taxon>Pseudomonas</taxon>
    </lineage>
</organism>
<proteinExistence type="predicted"/>
<name>A0A0D5XX00_9PSED</name>
<dbReference type="KEGG" id="pcz:PCL1606_19000"/>
<evidence type="ECO:0000313" key="1">
    <source>
        <dbReference type="EMBL" id="AKA23355.1"/>
    </source>
</evidence>
<accession>A0A0D5XX00</accession>
<sequence length="46" mass="5375">MLKGRLWFSYWHQASSPSMLAQARSRYIQHIRSKRLAINNLNIAGC</sequence>
<protein>
    <submittedName>
        <fullName evidence="1">Uncharacterized protein</fullName>
    </submittedName>
</protein>
<reference evidence="1 2" key="1">
    <citation type="journal article" date="2015" name="Mol. Plant Microbe Interact.">
        <title>Comparative Genomic Analysis of Pseudomonas chlororaphis PCL1606 Reveals New Insight into Antifungal Compounds Involved in Biocontrol.</title>
        <authorList>
            <person name="Calderon C.E."/>
            <person name="Ramos C."/>
            <person name="de Vicente A."/>
            <person name="Cazorla F.M."/>
        </authorList>
    </citation>
    <scope>NUCLEOTIDE SEQUENCE [LARGE SCALE GENOMIC DNA]</scope>
    <source>
        <strain evidence="1 2">PCL1606</strain>
    </source>
</reference>
<gene>
    <name evidence="1" type="ORF">PCL1606_19000</name>
</gene>
<dbReference type="PATRIC" id="fig|587753.10.peg.1900"/>
<dbReference type="EMBL" id="CP011110">
    <property type="protein sequence ID" value="AKA23355.1"/>
    <property type="molecule type" value="Genomic_DNA"/>
</dbReference>
<evidence type="ECO:0000313" key="2">
    <source>
        <dbReference type="Proteomes" id="UP000032748"/>
    </source>
</evidence>
<dbReference type="Proteomes" id="UP000032748">
    <property type="component" value="Chromosome"/>
</dbReference>
<dbReference type="AlphaFoldDB" id="A0A0D5XX00"/>